<feature type="domain" description="PAC" evidence="10">
    <location>
        <begin position="408"/>
        <end position="460"/>
    </location>
</feature>
<evidence type="ECO:0000259" key="8">
    <source>
        <dbReference type="PROSITE" id="PS50109"/>
    </source>
</evidence>
<dbReference type="PANTHER" id="PTHR43304">
    <property type="entry name" value="PHYTOCHROME-LIKE PROTEIN CPH1"/>
    <property type="match status" value="1"/>
</dbReference>
<dbReference type="SMART" id="SM00388">
    <property type="entry name" value="HisKA"/>
    <property type="match status" value="1"/>
</dbReference>
<dbReference type="FunFam" id="3.30.565.10:FF:000006">
    <property type="entry name" value="Sensor histidine kinase WalK"/>
    <property type="match status" value="1"/>
</dbReference>
<feature type="transmembrane region" description="Helical" evidence="7">
    <location>
        <begin position="29"/>
        <end position="47"/>
    </location>
</feature>
<feature type="domain" description="PAC" evidence="10">
    <location>
        <begin position="655"/>
        <end position="706"/>
    </location>
</feature>
<dbReference type="InterPro" id="IPR013656">
    <property type="entry name" value="PAS_4"/>
</dbReference>
<name>A0A9X2TB98_9BACT</name>
<feature type="domain" description="Histidine kinase" evidence="8">
    <location>
        <begin position="731"/>
        <end position="950"/>
    </location>
</feature>
<dbReference type="Pfam" id="PF00512">
    <property type="entry name" value="HisKA"/>
    <property type="match status" value="1"/>
</dbReference>
<keyword evidence="4" id="KW-0808">Transferase</keyword>
<feature type="transmembrane region" description="Helical" evidence="7">
    <location>
        <begin position="86"/>
        <end position="107"/>
    </location>
</feature>
<organism evidence="11 12">
    <name type="scientific">Salinibacter ruber</name>
    <dbReference type="NCBI Taxonomy" id="146919"/>
    <lineage>
        <taxon>Bacteria</taxon>
        <taxon>Pseudomonadati</taxon>
        <taxon>Rhodothermota</taxon>
        <taxon>Rhodothermia</taxon>
        <taxon>Rhodothermales</taxon>
        <taxon>Salinibacteraceae</taxon>
        <taxon>Salinibacter</taxon>
    </lineage>
</organism>
<dbReference type="Proteomes" id="UP001155027">
    <property type="component" value="Unassembled WGS sequence"/>
</dbReference>
<evidence type="ECO:0000256" key="6">
    <source>
        <dbReference type="SAM" id="Coils"/>
    </source>
</evidence>
<feature type="transmembrane region" description="Helical" evidence="7">
    <location>
        <begin position="59"/>
        <end position="79"/>
    </location>
</feature>
<feature type="domain" description="PAC" evidence="10">
    <location>
        <begin position="282"/>
        <end position="333"/>
    </location>
</feature>
<comment type="catalytic activity">
    <reaction evidence="1">
        <text>ATP + protein L-histidine = ADP + protein N-phospho-L-histidine.</text>
        <dbReference type="EC" id="2.7.13.3"/>
    </reaction>
</comment>
<protein>
    <recommendedName>
        <fullName evidence="2">histidine kinase</fullName>
        <ecNumber evidence="2">2.7.13.3</ecNumber>
    </recommendedName>
</protein>
<dbReference type="PROSITE" id="PS50109">
    <property type="entry name" value="HIS_KIN"/>
    <property type="match status" value="1"/>
</dbReference>
<feature type="transmembrane region" description="Helical" evidence="7">
    <location>
        <begin position="113"/>
        <end position="132"/>
    </location>
</feature>
<feature type="domain" description="PAC" evidence="10">
    <location>
        <begin position="528"/>
        <end position="580"/>
    </location>
</feature>
<dbReference type="EC" id="2.7.13.3" evidence="2"/>
<dbReference type="Pfam" id="PF08447">
    <property type="entry name" value="PAS_3"/>
    <property type="match status" value="1"/>
</dbReference>
<keyword evidence="3" id="KW-0597">Phosphoprotein</keyword>
<evidence type="ECO:0000259" key="10">
    <source>
        <dbReference type="PROSITE" id="PS50113"/>
    </source>
</evidence>
<dbReference type="PROSITE" id="PS50112">
    <property type="entry name" value="PAS"/>
    <property type="match status" value="1"/>
</dbReference>
<evidence type="ECO:0000259" key="9">
    <source>
        <dbReference type="PROSITE" id="PS50112"/>
    </source>
</evidence>
<accession>A0A9X2TB98</accession>
<dbReference type="Gene3D" id="3.30.565.10">
    <property type="entry name" value="Histidine kinase-like ATPase, C-terminal domain"/>
    <property type="match status" value="1"/>
</dbReference>
<keyword evidence="7" id="KW-0472">Membrane</keyword>
<reference evidence="11" key="1">
    <citation type="submission" date="2022-08" db="EMBL/GenBank/DDBJ databases">
        <title>Genomic Encyclopedia of Type Strains, Phase V (KMG-V): Genome sequencing to study the core and pangenomes of soil and plant-associated prokaryotes.</title>
        <authorList>
            <person name="Whitman W."/>
        </authorList>
    </citation>
    <scope>NUCLEOTIDE SEQUENCE</scope>
    <source>
        <strain evidence="11">0</strain>
    </source>
</reference>
<dbReference type="RefSeq" id="WP_259079739.1">
    <property type="nucleotide sequence ID" value="NZ_JANUAU010000003.1"/>
</dbReference>
<dbReference type="InterPro" id="IPR035965">
    <property type="entry name" value="PAS-like_dom_sf"/>
</dbReference>
<evidence type="ECO:0000256" key="1">
    <source>
        <dbReference type="ARBA" id="ARBA00000085"/>
    </source>
</evidence>
<feature type="domain" description="PAS" evidence="9">
    <location>
        <begin position="209"/>
        <end position="280"/>
    </location>
</feature>
<dbReference type="InterPro" id="IPR003661">
    <property type="entry name" value="HisK_dim/P_dom"/>
</dbReference>
<dbReference type="InterPro" id="IPR001610">
    <property type="entry name" value="PAC"/>
</dbReference>
<dbReference type="PRINTS" id="PR00344">
    <property type="entry name" value="BCTRLSENSOR"/>
</dbReference>
<dbReference type="InterPro" id="IPR036097">
    <property type="entry name" value="HisK_dim/P_sf"/>
</dbReference>
<dbReference type="InterPro" id="IPR052162">
    <property type="entry name" value="Sensor_kinase/Photoreceptor"/>
</dbReference>
<evidence type="ECO:0000256" key="2">
    <source>
        <dbReference type="ARBA" id="ARBA00012438"/>
    </source>
</evidence>
<feature type="coiled-coil region" evidence="6">
    <location>
        <begin position="697"/>
        <end position="724"/>
    </location>
</feature>
<dbReference type="InterPro" id="IPR013655">
    <property type="entry name" value="PAS_fold_3"/>
</dbReference>
<gene>
    <name evidence="11" type="ORF">GGP71_001134</name>
</gene>
<dbReference type="PROSITE" id="PS50113">
    <property type="entry name" value="PAC"/>
    <property type="match status" value="4"/>
</dbReference>
<evidence type="ECO:0000313" key="11">
    <source>
        <dbReference type="EMBL" id="MCS3677218.1"/>
    </source>
</evidence>
<comment type="caution">
    <text evidence="11">The sequence shown here is derived from an EMBL/GenBank/DDBJ whole genome shotgun (WGS) entry which is preliminary data.</text>
</comment>
<feature type="transmembrane region" description="Helical" evidence="7">
    <location>
        <begin position="139"/>
        <end position="158"/>
    </location>
</feature>
<proteinExistence type="predicted"/>
<dbReference type="EMBL" id="JANUAU010000003">
    <property type="protein sequence ID" value="MCS3677218.1"/>
    <property type="molecule type" value="Genomic_DNA"/>
</dbReference>
<dbReference type="PANTHER" id="PTHR43304:SF1">
    <property type="entry name" value="PAC DOMAIN-CONTAINING PROTEIN"/>
    <property type="match status" value="1"/>
</dbReference>
<dbReference type="NCBIfam" id="TIGR00229">
    <property type="entry name" value="sensory_box"/>
    <property type="match status" value="4"/>
</dbReference>
<keyword evidence="5" id="KW-0418">Kinase</keyword>
<dbReference type="Pfam" id="PF08448">
    <property type="entry name" value="PAS_4"/>
    <property type="match status" value="3"/>
</dbReference>
<dbReference type="SUPFAM" id="SSF55785">
    <property type="entry name" value="PYP-like sensor domain (PAS domain)"/>
    <property type="match status" value="4"/>
</dbReference>
<dbReference type="InterPro" id="IPR000700">
    <property type="entry name" value="PAS-assoc_C"/>
</dbReference>
<dbReference type="InterPro" id="IPR003594">
    <property type="entry name" value="HATPase_dom"/>
</dbReference>
<dbReference type="SMART" id="SM00387">
    <property type="entry name" value="HATPase_c"/>
    <property type="match status" value="1"/>
</dbReference>
<dbReference type="SUPFAM" id="SSF47384">
    <property type="entry name" value="Homodimeric domain of signal transducing histidine kinase"/>
    <property type="match status" value="1"/>
</dbReference>
<evidence type="ECO:0000256" key="7">
    <source>
        <dbReference type="SAM" id="Phobius"/>
    </source>
</evidence>
<dbReference type="AlphaFoldDB" id="A0A9X2TB98"/>
<dbReference type="Gene3D" id="3.30.450.20">
    <property type="entry name" value="PAS domain"/>
    <property type="match status" value="4"/>
</dbReference>
<dbReference type="InterPro" id="IPR036890">
    <property type="entry name" value="HATPase_C_sf"/>
</dbReference>
<dbReference type="GO" id="GO:0000155">
    <property type="term" value="F:phosphorelay sensor kinase activity"/>
    <property type="evidence" value="ECO:0007669"/>
    <property type="project" value="InterPro"/>
</dbReference>
<dbReference type="SMART" id="SM00086">
    <property type="entry name" value="PAC"/>
    <property type="match status" value="4"/>
</dbReference>
<keyword evidence="6" id="KW-0175">Coiled coil</keyword>
<keyword evidence="7" id="KW-0812">Transmembrane</keyword>
<dbReference type="CDD" id="cd00082">
    <property type="entry name" value="HisKA"/>
    <property type="match status" value="1"/>
</dbReference>
<evidence type="ECO:0000256" key="4">
    <source>
        <dbReference type="ARBA" id="ARBA00022679"/>
    </source>
</evidence>
<dbReference type="SMART" id="SM00091">
    <property type="entry name" value="PAS"/>
    <property type="match status" value="4"/>
</dbReference>
<dbReference type="SUPFAM" id="SSF55874">
    <property type="entry name" value="ATPase domain of HSP90 chaperone/DNA topoisomerase II/histidine kinase"/>
    <property type="match status" value="1"/>
</dbReference>
<evidence type="ECO:0000256" key="3">
    <source>
        <dbReference type="ARBA" id="ARBA00022553"/>
    </source>
</evidence>
<keyword evidence="7" id="KW-1133">Transmembrane helix</keyword>
<dbReference type="InterPro" id="IPR000014">
    <property type="entry name" value="PAS"/>
</dbReference>
<dbReference type="Gene3D" id="1.10.287.130">
    <property type="match status" value="1"/>
</dbReference>
<dbReference type="InterPro" id="IPR005467">
    <property type="entry name" value="His_kinase_dom"/>
</dbReference>
<sequence length="959" mass="106407">MPSPARNITALLWPSDNMLSTNSTSRLQVVRLLCLLGSLLIPLYGLLYEAARPEATDPMWIRLVIAGVLGAFVAGTYVLRTLRTHCVGVAWGLLYLLMAWSVALAAVNQFSGAYVVGMLVVYAVSATLVLVSSQLLRSVLSFLSAGLLLTGAALLWAPAVQLSPLVLCGGMAMVAFVVGVVARWVLRVRRHLADQARELEEQRDRLEGHRAYTNRLLNATDDLFFALDPTGQFQWWNDRVLETTGLSDEDIGSVDALDHFVPAEREKQAKQAIRRVLQTGSGQVEVPLVADDGVAVPYEFVGNPVENLEGERQIVCVGRNVAERKRRERELRESERRFQAMLNDPNILAGVLSPDGTFQKVNDTALGYIEATRADVLGRPFWETPWWETENRSAVREKVERVAEGEYMRFEAEHVTPDGEARTVTGIMRPVTGEEGEVVSIFVTARDITERKRREEALQVAEGRYRALIENFPGGVFLFDEGLQYTLAGGRELRDVGLSPSDVEGGGPHDIFPAALAKELDMYFRRALNGEKNAFEQTMDGRRYFNRTLPVRDEDGTVIAGMAVAQDITEERRRKEKLERKNDLFQRAQEIANVGGWEYDLDTGALTLTDQACRIHGVSPGAEMTPERSHELYHPNDRWEAEEAFRRAVEDGVPYDVEARLITDAGEEKWIRTRGAPQQDDGRTVRVRGTIQDITDQKEREQALRTAKADAETARQEAEEASRLKSAFLANISHEIRTPLTSIIGFAELIGSEADALDLSDSPLSGYADMIERSGKRLLETLEGVLNLSKLQSGQMKLETAPVDLNEQIRWAVQELRPKAEEKGVRLQLETGCAVAEGDEGGIQIVIRNLVSNAIKYTEQGGRIWVRSFQNEDRAVLEVEDTGIGMDPAVAESLFEPFRQASEGLNREYEGTGVGLAVTNKAVAQMDGSIEVDTEKDEGTRFTIQLPASEEHPTDGSVS</sequence>
<dbReference type="Gene3D" id="2.10.70.100">
    <property type="match status" value="1"/>
</dbReference>
<dbReference type="Pfam" id="PF02518">
    <property type="entry name" value="HATPase_c"/>
    <property type="match status" value="1"/>
</dbReference>
<dbReference type="CDD" id="cd00130">
    <property type="entry name" value="PAS"/>
    <property type="match status" value="3"/>
</dbReference>
<evidence type="ECO:0000256" key="5">
    <source>
        <dbReference type="ARBA" id="ARBA00022777"/>
    </source>
</evidence>
<dbReference type="InterPro" id="IPR004358">
    <property type="entry name" value="Sig_transdc_His_kin-like_C"/>
</dbReference>
<evidence type="ECO:0000313" key="12">
    <source>
        <dbReference type="Proteomes" id="UP001155027"/>
    </source>
</evidence>